<dbReference type="Gene3D" id="2.10.260.10">
    <property type="match status" value="1"/>
</dbReference>
<accession>A0ABU0I415</accession>
<name>A0ABU0I415_9HYPH</name>
<dbReference type="PANTHER" id="PTHR37550">
    <property type="entry name" value="ANTITOXIN VAPB1"/>
    <property type="match status" value="1"/>
</dbReference>
<evidence type="ECO:0000313" key="2">
    <source>
        <dbReference type="Proteomes" id="UP001231124"/>
    </source>
</evidence>
<reference evidence="1 2" key="1">
    <citation type="submission" date="2023-07" db="EMBL/GenBank/DDBJ databases">
        <title>Genomic Encyclopedia of Type Strains, Phase IV (KMG-IV): sequencing the most valuable type-strain genomes for metagenomic binning, comparative biology and taxonomic classification.</title>
        <authorList>
            <person name="Goeker M."/>
        </authorList>
    </citation>
    <scope>NUCLEOTIDE SEQUENCE [LARGE SCALE GENOMIC DNA]</scope>
    <source>
        <strain evidence="1 2">DSM 19013</strain>
    </source>
</reference>
<dbReference type="InterPro" id="IPR051734">
    <property type="entry name" value="VapB_TA_antitoxins"/>
</dbReference>
<dbReference type="EMBL" id="JAUSVP010000014">
    <property type="protein sequence ID" value="MDQ0449340.1"/>
    <property type="molecule type" value="Genomic_DNA"/>
</dbReference>
<protein>
    <submittedName>
        <fullName evidence="1">Antitoxin VapB</fullName>
    </submittedName>
</protein>
<dbReference type="PANTHER" id="PTHR37550:SF3">
    <property type="entry name" value="ANTITOXIN VAPB1"/>
    <property type="match status" value="1"/>
</dbReference>
<proteinExistence type="predicted"/>
<organism evidence="1 2">
    <name type="scientific">Methylobacterium aerolatum</name>
    <dbReference type="NCBI Taxonomy" id="418708"/>
    <lineage>
        <taxon>Bacteria</taxon>
        <taxon>Pseudomonadati</taxon>
        <taxon>Pseudomonadota</taxon>
        <taxon>Alphaproteobacteria</taxon>
        <taxon>Hyphomicrobiales</taxon>
        <taxon>Methylobacteriaceae</taxon>
        <taxon>Methylobacterium</taxon>
    </lineage>
</organism>
<dbReference type="InterPro" id="IPR047976">
    <property type="entry name" value="Anti_VapB2-like"/>
</dbReference>
<comment type="caution">
    <text evidence="1">The sequence shown here is derived from an EMBL/GenBank/DDBJ whole genome shotgun (WGS) entry which is preliminary data.</text>
</comment>
<sequence>MPSSTVFISNRSQAVRLPKAVAFPEDVHHVDIMKVGRSRVIVPRGERWDDFFTNGPRVSDDFMVERDQPIAEEREAF</sequence>
<gene>
    <name evidence="1" type="ORF">QO012_003857</name>
</gene>
<evidence type="ECO:0000313" key="1">
    <source>
        <dbReference type="EMBL" id="MDQ0449340.1"/>
    </source>
</evidence>
<dbReference type="Proteomes" id="UP001231124">
    <property type="component" value="Unassembled WGS sequence"/>
</dbReference>
<dbReference type="RefSeq" id="WP_238206558.1">
    <property type="nucleotide sequence ID" value="NZ_BPQE01000027.1"/>
</dbReference>
<dbReference type="NCBIfam" id="NF040493">
    <property type="entry name" value="TA_anti_VapB"/>
    <property type="match status" value="1"/>
</dbReference>
<keyword evidence="2" id="KW-1185">Reference proteome</keyword>